<proteinExistence type="predicted"/>
<evidence type="ECO:0000313" key="1">
    <source>
        <dbReference type="EMBL" id="ROR28115.1"/>
    </source>
</evidence>
<dbReference type="Proteomes" id="UP000273083">
    <property type="component" value="Unassembled WGS sequence"/>
</dbReference>
<dbReference type="OrthoDB" id="9775356at2"/>
<evidence type="ECO:0008006" key="3">
    <source>
        <dbReference type="Google" id="ProtNLM"/>
    </source>
</evidence>
<dbReference type="AlphaFoldDB" id="A0A3N1XN55"/>
<reference evidence="1 2" key="1">
    <citation type="submission" date="2018-11" db="EMBL/GenBank/DDBJ databases">
        <title>Genomic Encyclopedia of Type Strains, Phase IV (KMG-IV): sequencing the most valuable type-strain genomes for metagenomic binning, comparative biology and taxonomic classification.</title>
        <authorList>
            <person name="Goeker M."/>
        </authorList>
    </citation>
    <scope>NUCLEOTIDE SEQUENCE [LARGE SCALE GENOMIC DNA]</scope>
    <source>
        <strain evidence="1 2">DSM 26537</strain>
    </source>
</reference>
<sequence>MRINFYRSCTERKALVTAIGDILGIKPKYKGAPTFIYQIGDFEIDKEGGLIFEEDVVGAKAATLLVDLEEQGFAYEKLESPAQSEISGGDLLVIEVPKKGFTETAFTNLNKILESKGGLIKKALSVNALPIEETEDTLRFPWFQHESDPDKVNAYIHLISAICKMARTQKRITATAKGVDNEKYAFRCFLLRLGFIGSEYKTVRKILLSKLTGSSAFKSSTAKHEEAGQQ</sequence>
<organism evidence="1 2">
    <name type="scientific">Mobilisporobacter senegalensis</name>
    <dbReference type="NCBI Taxonomy" id="1329262"/>
    <lineage>
        <taxon>Bacteria</taxon>
        <taxon>Bacillati</taxon>
        <taxon>Bacillota</taxon>
        <taxon>Clostridia</taxon>
        <taxon>Lachnospirales</taxon>
        <taxon>Lachnospiraceae</taxon>
        <taxon>Mobilisporobacter</taxon>
    </lineage>
</organism>
<comment type="caution">
    <text evidence="1">The sequence shown here is derived from an EMBL/GenBank/DDBJ whole genome shotgun (WGS) entry which is preliminary data.</text>
</comment>
<dbReference type="EMBL" id="RJVG01000005">
    <property type="protein sequence ID" value="ROR28115.1"/>
    <property type="molecule type" value="Genomic_DNA"/>
</dbReference>
<protein>
    <recommendedName>
        <fullName evidence="3">Virulence-related protein</fullName>
    </recommendedName>
</protein>
<name>A0A3N1XN55_9FIRM</name>
<accession>A0A3N1XN55</accession>
<keyword evidence="2" id="KW-1185">Reference proteome</keyword>
<dbReference type="RefSeq" id="WP_123609302.1">
    <property type="nucleotide sequence ID" value="NZ_RJVG01000005.1"/>
</dbReference>
<gene>
    <name evidence="1" type="ORF">EDD66_10553</name>
</gene>
<evidence type="ECO:0000313" key="2">
    <source>
        <dbReference type="Proteomes" id="UP000273083"/>
    </source>
</evidence>